<dbReference type="Proteomes" id="UP001151760">
    <property type="component" value="Unassembled WGS sequence"/>
</dbReference>
<evidence type="ECO:0000313" key="2">
    <source>
        <dbReference type="Proteomes" id="UP001151760"/>
    </source>
</evidence>
<evidence type="ECO:0000313" key="1">
    <source>
        <dbReference type="EMBL" id="GJU09401.1"/>
    </source>
</evidence>
<reference evidence="1" key="2">
    <citation type="submission" date="2022-01" db="EMBL/GenBank/DDBJ databases">
        <authorList>
            <person name="Yamashiro T."/>
            <person name="Shiraishi A."/>
            <person name="Satake H."/>
            <person name="Nakayama K."/>
        </authorList>
    </citation>
    <scope>NUCLEOTIDE SEQUENCE</scope>
</reference>
<accession>A0ABQ5JA41</accession>
<sequence length="128" mass="14335">MNSPTDSYTLEHVGDFSNLSFVNIVAGLNFSEAEESINIVMGFKDRAYVYGAASVDYSRIGIGPVRDADLEARRSKKVEVNHDYEGLNMVETVKEVVEDFSQDVLCVQLDKVVFSSEDDRDLAQEMEL</sequence>
<reference evidence="1" key="1">
    <citation type="journal article" date="2022" name="Int. J. Mol. Sci.">
        <title>Draft Genome of Tanacetum Coccineum: Genomic Comparison of Closely Related Tanacetum-Family Plants.</title>
        <authorList>
            <person name="Yamashiro T."/>
            <person name="Shiraishi A."/>
            <person name="Nakayama K."/>
            <person name="Satake H."/>
        </authorList>
    </citation>
    <scope>NUCLEOTIDE SEQUENCE</scope>
</reference>
<proteinExistence type="predicted"/>
<name>A0ABQ5JA41_9ASTR</name>
<gene>
    <name evidence="1" type="ORF">Tco_1131797</name>
</gene>
<keyword evidence="2" id="KW-1185">Reference proteome</keyword>
<dbReference type="EMBL" id="BQNB010021724">
    <property type="protein sequence ID" value="GJU09401.1"/>
    <property type="molecule type" value="Genomic_DNA"/>
</dbReference>
<organism evidence="1 2">
    <name type="scientific">Tanacetum coccineum</name>
    <dbReference type="NCBI Taxonomy" id="301880"/>
    <lineage>
        <taxon>Eukaryota</taxon>
        <taxon>Viridiplantae</taxon>
        <taxon>Streptophyta</taxon>
        <taxon>Embryophyta</taxon>
        <taxon>Tracheophyta</taxon>
        <taxon>Spermatophyta</taxon>
        <taxon>Magnoliopsida</taxon>
        <taxon>eudicotyledons</taxon>
        <taxon>Gunneridae</taxon>
        <taxon>Pentapetalae</taxon>
        <taxon>asterids</taxon>
        <taxon>campanulids</taxon>
        <taxon>Asterales</taxon>
        <taxon>Asteraceae</taxon>
        <taxon>Asteroideae</taxon>
        <taxon>Anthemideae</taxon>
        <taxon>Anthemidinae</taxon>
        <taxon>Tanacetum</taxon>
    </lineage>
</organism>
<comment type="caution">
    <text evidence="1">The sequence shown here is derived from an EMBL/GenBank/DDBJ whole genome shotgun (WGS) entry which is preliminary data.</text>
</comment>
<protein>
    <submittedName>
        <fullName evidence="1">Uncharacterized protein</fullName>
    </submittedName>
</protein>